<evidence type="ECO:0000313" key="2">
    <source>
        <dbReference type="Proteomes" id="UP000237274"/>
    </source>
</evidence>
<name>A0ABD6VKB3_9GAMM</name>
<dbReference type="Proteomes" id="UP000237274">
    <property type="component" value="Unassembled WGS sequence"/>
</dbReference>
<protein>
    <submittedName>
        <fullName evidence="1">Uncharacterized protein</fullName>
    </submittedName>
</protein>
<comment type="caution">
    <text evidence="1">The sequence shown here is derived from an EMBL/GenBank/DDBJ whole genome shotgun (WGS) entry which is preliminary data.</text>
</comment>
<dbReference type="AlphaFoldDB" id="A0ABD6VKB3"/>
<sequence length="256" mass="28838">MIFNKILLIVSIYTMVSFNSWGAYYNTVKVGRYVIGLSKNEHGVVDIYNADTKITSSCKIGNWEESFLKGAGELSLTSDNESVLVAFTNKFFKIKELENCINKPVKLRDVQYADRAISRIIDINFEKKLILALVVIDTQSMAHQAIVSEFNGKKSILSGKGFWDPTLKNVDVSDETFPVDYNDYYQGKISVNGKYVAPNDLDCSVDSFPGVWDIEKKMKVSFPEDKDDAVIDRKCKELFSGDKTLNELGGNFINTK</sequence>
<proteinExistence type="predicted"/>
<dbReference type="EMBL" id="MTAO01000040">
    <property type="protein sequence ID" value="POE21702.1"/>
    <property type="molecule type" value="Genomic_DNA"/>
</dbReference>
<accession>A0ABD6VKB3</accession>
<reference evidence="1 2" key="1">
    <citation type="submission" date="2017-01" db="EMBL/GenBank/DDBJ databases">
        <title>Comparative Genomics of 38 Pectobacterium strains comprising three species revealed the characteristics of Pectobacterium carotovorum.</title>
        <authorList>
            <person name="Xie H."/>
            <person name="Ma Y."/>
            <person name="Li X."/>
        </authorList>
    </citation>
    <scope>NUCLEOTIDE SEQUENCE [LARGE SCALE GENOMIC DNA]</scope>
    <source>
        <strain evidence="1 2">Q142</strain>
    </source>
</reference>
<dbReference type="RefSeq" id="WP_103158586.1">
    <property type="nucleotide sequence ID" value="NZ_MTAG01000042.1"/>
</dbReference>
<evidence type="ECO:0000313" key="1">
    <source>
        <dbReference type="EMBL" id="POE21702.1"/>
    </source>
</evidence>
<gene>
    <name evidence="1" type="ORF">BV926_22865</name>
</gene>
<organism evidence="1 2">
    <name type="scientific">Pectobacterium odoriferum</name>
    <dbReference type="NCBI Taxonomy" id="78398"/>
    <lineage>
        <taxon>Bacteria</taxon>
        <taxon>Pseudomonadati</taxon>
        <taxon>Pseudomonadota</taxon>
        <taxon>Gammaproteobacteria</taxon>
        <taxon>Enterobacterales</taxon>
        <taxon>Pectobacteriaceae</taxon>
        <taxon>Pectobacterium</taxon>
    </lineage>
</organism>